<proteinExistence type="predicted"/>
<name>A0ACC3SE81_9PEZI</name>
<dbReference type="Proteomes" id="UP001320706">
    <property type="component" value="Unassembled WGS sequence"/>
</dbReference>
<organism evidence="1 2">
    <name type="scientific">Zalaria obscura</name>
    <dbReference type="NCBI Taxonomy" id="2024903"/>
    <lineage>
        <taxon>Eukaryota</taxon>
        <taxon>Fungi</taxon>
        <taxon>Dikarya</taxon>
        <taxon>Ascomycota</taxon>
        <taxon>Pezizomycotina</taxon>
        <taxon>Dothideomycetes</taxon>
        <taxon>Dothideomycetidae</taxon>
        <taxon>Dothideales</taxon>
        <taxon>Zalariaceae</taxon>
        <taxon>Zalaria</taxon>
    </lineage>
</organism>
<dbReference type="EMBL" id="JAMKPW020000015">
    <property type="protein sequence ID" value="KAK8210273.1"/>
    <property type="molecule type" value="Genomic_DNA"/>
</dbReference>
<keyword evidence="2" id="KW-1185">Reference proteome</keyword>
<accession>A0ACC3SE81</accession>
<reference evidence="1" key="1">
    <citation type="submission" date="2024-02" db="EMBL/GenBank/DDBJ databases">
        <title>Metagenome Assembled Genome of Zalaria obscura JY119.</title>
        <authorList>
            <person name="Vighnesh L."/>
            <person name="Jagadeeshwari U."/>
            <person name="Venkata Ramana C."/>
            <person name="Sasikala C."/>
        </authorList>
    </citation>
    <scope>NUCLEOTIDE SEQUENCE</scope>
    <source>
        <strain evidence="1">JY119</strain>
    </source>
</reference>
<evidence type="ECO:0000313" key="1">
    <source>
        <dbReference type="EMBL" id="KAK8210273.1"/>
    </source>
</evidence>
<sequence>MELTPIRIRGKRGQKRFLTPDLGSPLSGSESPARRRKLARSHDARQDLKQRPLVKNPSLSALQQLPTEILQLIFEYSMNLNLPLVTPSIANQLSHERTYIRFAINVLYRHEDGQEPDIPTISRMLACRWMSWELFNKVVNQTYHRAQQDSTGRATEDDLSDSADDVSRPELDRPWLQSPMGFLHLPPRCGIPAKLLKGPWTSDKVSFLYYLVWSGLGIDWEHSTVGEVAAHGLRQAIQEQNEVASACLLHPNIGVTPTASLVKSAIIDYGCDPTIVFHLLSAALRLHILARTEPHAVYTPADFTFRDPSIWSWAGRARARGDEKGEWLTRALRYAAETATTSATYDTAAQQDFERACGRIEDGVEQTKFPRSVRQPPGD</sequence>
<evidence type="ECO:0000313" key="2">
    <source>
        <dbReference type="Proteomes" id="UP001320706"/>
    </source>
</evidence>
<gene>
    <name evidence="1" type="ORF">M8818_003440</name>
</gene>
<comment type="caution">
    <text evidence="1">The sequence shown here is derived from an EMBL/GenBank/DDBJ whole genome shotgun (WGS) entry which is preliminary data.</text>
</comment>
<protein>
    <submittedName>
        <fullName evidence="1">Uncharacterized protein</fullName>
    </submittedName>
</protein>